<accession>A0A0C9X522</accession>
<sequence>MSTPPPPQPQWTVLHTPTRTVHRNSVEILLESIGNDWILLLVQAKSSESPLKPFRCKKWLDWPDFCVRWNSIGLPLDFQRTEAETSHIC</sequence>
<keyword evidence="2" id="KW-1185">Reference proteome</keyword>
<protein>
    <submittedName>
        <fullName evidence="1">Uncharacterized protein</fullName>
    </submittedName>
</protein>
<dbReference type="HOGENOM" id="CLU_2455083_0_0_1"/>
<organism evidence="1 2">
    <name type="scientific">Laccaria amethystina LaAM-08-1</name>
    <dbReference type="NCBI Taxonomy" id="1095629"/>
    <lineage>
        <taxon>Eukaryota</taxon>
        <taxon>Fungi</taxon>
        <taxon>Dikarya</taxon>
        <taxon>Basidiomycota</taxon>
        <taxon>Agaricomycotina</taxon>
        <taxon>Agaricomycetes</taxon>
        <taxon>Agaricomycetidae</taxon>
        <taxon>Agaricales</taxon>
        <taxon>Agaricineae</taxon>
        <taxon>Hydnangiaceae</taxon>
        <taxon>Laccaria</taxon>
    </lineage>
</organism>
<reference evidence="1 2" key="1">
    <citation type="submission" date="2014-04" db="EMBL/GenBank/DDBJ databases">
        <authorList>
            <consortium name="DOE Joint Genome Institute"/>
            <person name="Kuo A."/>
            <person name="Kohler A."/>
            <person name="Nagy L.G."/>
            <person name="Floudas D."/>
            <person name="Copeland A."/>
            <person name="Barry K.W."/>
            <person name="Cichocki N."/>
            <person name="Veneault-Fourrey C."/>
            <person name="LaButti K."/>
            <person name="Lindquist E.A."/>
            <person name="Lipzen A."/>
            <person name="Lundell T."/>
            <person name="Morin E."/>
            <person name="Murat C."/>
            <person name="Sun H."/>
            <person name="Tunlid A."/>
            <person name="Henrissat B."/>
            <person name="Grigoriev I.V."/>
            <person name="Hibbett D.S."/>
            <person name="Martin F."/>
            <person name="Nordberg H.P."/>
            <person name="Cantor M.N."/>
            <person name="Hua S.X."/>
        </authorList>
    </citation>
    <scope>NUCLEOTIDE SEQUENCE [LARGE SCALE GENOMIC DNA]</scope>
    <source>
        <strain evidence="1 2">LaAM-08-1</strain>
    </source>
</reference>
<dbReference type="EMBL" id="KN838888">
    <property type="protein sequence ID" value="KIJ92741.1"/>
    <property type="molecule type" value="Genomic_DNA"/>
</dbReference>
<name>A0A0C9X522_9AGAR</name>
<proteinExistence type="predicted"/>
<evidence type="ECO:0000313" key="2">
    <source>
        <dbReference type="Proteomes" id="UP000054477"/>
    </source>
</evidence>
<reference evidence="2" key="2">
    <citation type="submission" date="2015-01" db="EMBL/GenBank/DDBJ databases">
        <title>Evolutionary Origins and Diversification of the Mycorrhizal Mutualists.</title>
        <authorList>
            <consortium name="DOE Joint Genome Institute"/>
            <consortium name="Mycorrhizal Genomics Consortium"/>
            <person name="Kohler A."/>
            <person name="Kuo A."/>
            <person name="Nagy L.G."/>
            <person name="Floudas D."/>
            <person name="Copeland A."/>
            <person name="Barry K.W."/>
            <person name="Cichocki N."/>
            <person name="Veneault-Fourrey C."/>
            <person name="LaButti K."/>
            <person name="Lindquist E.A."/>
            <person name="Lipzen A."/>
            <person name="Lundell T."/>
            <person name="Morin E."/>
            <person name="Murat C."/>
            <person name="Riley R."/>
            <person name="Ohm R."/>
            <person name="Sun H."/>
            <person name="Tunlid A."/>
            <person name="Henrissat B."/>
            <person name="Grigoriev I.V."/>
            <person name="Hibbett D.S."/>
            <person name="Martin F."/>
        </authorList>
    </citation>
    <scope>NUCLEOTIDE SEQUENCE [LARGE SCALE GENOMIC DNA]</scope>
    <source>
        <strain evidence="2">LaAM-08-1</strain>
    </source>
</reference>
<evidence type="ECO:0000313" key="1">
    <source>
        <dbReference type="EMBL" id="KIJ92741.1"/>
    </source>
</evidence>
<gene>
    <name evidence="1" type="ORF">K443DRAFT_13378</name>
</gene>
<dbReference type="Proteomes" id="UP000054477">
    <property type="component" value="Unassembled WGS sequence"/>
</dbReference>
<dbReference type="AlphaFoldDB" id="A0A0C9X522"/>